<proteinExistence type="predicted"/>
<dbReference type="PANTHER" id="PTHR24637:SF334">
    <property type="entry name" value="NEMATODE CUTICLE COLLAGEN N-TERMINAL DOMAIN-CONTAINING PROTEIN"/>
    <property type="match status" value="1"/>
</dbReference>
<feature type="region of interest" description="Disordered" evidence="2">
    <location>
        <begin position="394"/>
        <end position="459"/>
    </location>
</feature>
<name>A0AAF3F4Z7_9BILA</name>
<evidence type="ECO:0000256" key="3">
    <source>
        <dbReference type="SAM" id="Phobius"/>
    </source>
</evidence>
<accession>A0AAF3F4Z7</accession>
<dbReference type="AlphaFoldDB" id="A0AAF3F4Z7"/>
<keyword evidence="3" id="KW-1133">Transmembrane helix</keyword>
<sequence>MKCGKLETNEKIPNRLAKLAIVLSLSSLLFLISMTLIISSVLNEMELELDNVFLDVNRDANEMWSELMAMGSRGKRQLLPAEYEVVTEYAIPYTTSQNSYQPKYGYGYTKLKCCCADSYAKPGINENLPISYKCPLGYKGPPGPQGESGEPGSAGVPGYPGTPATNIYPETRLSSLKSATYNSYPSDQYVSSNQYAQPQLKICDEPCPIGPPGPCGPKGSRGIVGHKGIRGAFGEPGRPGKSGKCGHQGDIGPRGINGFSGPKGPSGANGVKGCKGSPGRKGISGPIGVVGPRGLGGQPGDYGAPGVPGLCGQPGPKGPQGIDGASGSGGASGRPGKDGLYCPCPPKSQQYSQPPQQPYPIPFGLQYEQVVGGSSQENLGVLPDILGDSEASYTGIPRKAEENLPLQSVSVPYFGDSFTSAPQPPAPPPQEIADYIAQNFANGEGVKRADPKPRSPRKK</sequence>
<dbReference type="Proteomes" id="UP000887575">
    <property type="component" value="Unassembled WGS sequence"/>
</dbReference>
<organism evidence="4 5">
    <name type="scientific">Mesorhabditis belari</name>
    <dbReference type="NCBI Taxonomy" id="2138241"/>
    <lineage>
        <taxon>Eukaryota</taxon>
        <taxon>Metazoa</taxon>
        <taxon>Ecdysozoa</taxon>
        <taxon>Nematoda</taxon>
        <taxon>Chromadorea</taxon>
        <taxon>Rhabditida</taxon>
        <taxon>Rhabditina</taxon>
        <taxon>Rhabditomorpha</taxon>
        <taxon>Rhabditoidea</taxon>
        <taxon>Rhabditidae</taxon>
        <taxon>Mesorhabditinae</taxon>
        <taxon>Mesorhabditis</taxon>
    </lineage>
</organism>
<keyword evidence="4" id="KW-1185">Reference proteome</keyword>
<dbReference type="Gene3D" id="1.20.5.320">
    <property type="entry name" value="6-Phosphogluconate Dehydrogenase, domain 3"/>
    <property type="match status" value="1"/>
</dbReference>
<keyword evidence="3" id="KW-0472">Membrane</keyword>
<keyword evidence="1" id="KW-0677">Repeat</keyword>
<evidence type="ECO:0000313" key="5">
    <source>
        <dbReference type="WBParaSite" id="MBELARI_LOCUS21640"/>
    </source>
</evidence>
<dbReference type="Pfam" id="PF01391">
    <property type="entry name" value="Collagen"/>
    <property type="match status" value="1"/>
</dbReference>
<feature type="transmembrane region" description="Helical" evidence="3">
    <location>
        <begin position="20"/>
        <end position="42"/>
    </location>
</feature>
<feature type="compositionally biased region" description="Low complexity" evidence="2">
    <location>
        <begin position="145"/>
        <end position="154"/>
    </location>
</feature>
<evidence type="ECO:0000256" key="2">
    <source>
        <dbReference type="SAM" id="MobiDB-lite"/>
    </source>
</evidence>
<feature type="region of interest" description="Disordered" evidence="2">
    <location>
        <begin position="142"/>
        <end position="166"/>
    </location>
</feature>
<dbReference type="WBParaSite" id="MBELARI_LOCUS21640">
    <property type="protein sequence ID" value="MBELARI_LOCUS21640"/>
    <property type="gene ID" value="MBELARI_LOCUS21640"/>
</dbReference>
<evidence type="ECO:0008006" key="6">
    <source>
        <dbReference type="Google" id="ProtNLM"/>
    </source>
</evidence>
<protein>
    <recommendedName>
        <fullName evidence="6">Nematode cuticle collagen N-terminal domain-containing protein</fullName>
    </recommendedName>
</protein>
<evidence type="ECO:0000256" key="1">
    <source>
        <dbReference type="ARBA" id="ARBA00022737"/>
    </source>
</evidence>
<feature type="compositionally biased region" description="Gly residues" evidence="2">
    <location>
        <begin position="324"/>
        <end position="333"/>
    </location>
</feature>
<evidence type="ECO:0000313" key="4">
    <source>
        <dbReference type="Proteomes" id="UP000887575"/>
    </source>
</evidence>
<dbReference type="InterPro" id="IPR008160">
    <property type="entry name" value="Collagen"/>
</dbReference>
<reference evidence="5" key="1">
    <citation type="submission" date="2024-02" db="UniProtKB">
        <authorList>
            <consortium name="WormBaseParasite"/>
        </authorList>
    </citation>
    <scope>IDENTIFICATION</scope>
</reference>
<dbReference type="PANTHER" id="PTHR24637">
    <property type="entry name" value="COLLAGEN"/>
    <property type="match status" value="1"/>
</dbReference>
<feature type="region of interest" description="Disordered" evidence="2">
    <location>
        <begin position="311"/>
        <end position="356"/>
    </location>
</feature>
<keyword evidence="3" id="KW-0812">Transmembrane</keyword>